<accession>W4Q023</accession>
<dbReference type="AlphaFoldDB" id="W4Q023"/>
<protein>
    <submittedName>
        <fullName evidence="1">3-ketoacyl-CoA thiolase</fullName>
    </submittedName>
</protein>
<name>W4Q023_9BACI</name>
<gene>
    <name evidence="1" type="ORF">JCM9140_1337</name>
</gene>
<organism evidence="1 2">
    <name type="scientific">Halalkalibacter wakoensis JCM 9140</name>
    <dbReference type="NCBI Taxonomy" id="1236970"/>
    <lineage>
        <taxon>Bacteria</taxon>
        <taxon>Bacillati</taxon>
        <taxon>Bacillota</taxon>
        <taxon>Bacilli</taxon>
        <taxon>Bacillales</taxon>
        <taxon>Bacillaceae</taxon>
        <taxon>Halalkalibacter</taxon>
    </lineage>
</organism>
<evidence type="ECO:0000313" key="2">
    <source>
        <dbReference type="Proteomes" id="UP000018890"/>
    </source>
</evidence>
<dbReference type="SUPFAM" id="SSF53901">
    <property type="entry name" value="Thiolase-like"/>
    <property type="match status" value="1"/>
</dbReference>
<dbReference type="STRING" id="1236970.JCM9140_1337"/>
<dbReference type="GO" id="GO:0016746">
    <property type="term" value="F:acyltransferase activity"/>
    <property type="evidence" value="ECO:0007669"/>
    <property type="project" value="InterPro"/>
</dbReference>
<dbReference type="Proteomes" id="UP000018890">
    <property type="component" value="Unassembled WGS sequence"/>
</dbReference>
<dbReference type="InterPro" id="IPR016039">
    <property type="entry name" value="Thiolase-like"/>
</dbReference>
<dbReference type="EMBL" id="BAUT01000009">
    <property type="protein sequence ID" value="GAE25347.1"/>
    <property type="molecule type" value="Genomic_DNA"/>
</dbReference>
<proteinExistence type="predicted"/>
<sequence length="86" mass="9833">MFHKAYIPYGGYYTTPFAKWQGSLQNENSIQLGARSSKKWFELKKLDPNEELDYLYLGITIGQKSIFYGSSWASTMMGAPDVPGRR</sequence>
<reference evidence="1" key="1">
    <citation type="journal article" date="2014" name="Genome Announc.">
        <title>Draft Genome Sequences of Three Alkaliphilic Bacillus Strains, Bacillus wakoensis JCM 9140T, Bacillus akibai JCM 9157T, and Bacillus hemicellulosilyticus JCM 9152T.</title>
        <authorList>
            <person name="Yuki M."/>
            <person name="Oshima K."/>
            <person name="Suda W."/>
            <person name="Oshida Y."/>
            <person name="Kitamura K."/>
            <person name="Iida T."/>
            <person name="Hattori M."/>
            <person name="Ohkuma M."/>
        </authorList>
    </citation>
    <scope>NUCLEOTIDE SEQUENCE [LARGE SCALE GENOMIC DNA]</scope>
    <source>
        <strain evidence="1">JCM 9140</strain>
    </source>
</reference>
<comment type="caution">
    <text evidence="1">The sequence shown here is derived from an EMBL/GenBank/DDBJ whole genome shotgun (WGS) entry which is preliminary data.</text>
</comment>
<keyword evidence="2" id="KW-1185">Reference proteome</keyword>
<evidence type="ECO:0000313" key="1">
    <source>
        <dbReference type="EMBL" id="GAE25347.1"/>
    </source>
</evidence>